<evidence type="ECO:0000256" key="7">
    <source>
        <dbReference type="ARBA" id="ARBA00022131"/>
    </source>
</evidence>
<evidence type="ECO:0000256" key="13">
    <source>
        <dbReference type="ARBA" id="ARBA00022982"/>
    </source>
</evidence>
<evidence type="ECO:0000256" key="4">
    <source>
        <dbReference type="ARBA" id="ARBA00004894"/>
    </source>
</evidence>
<keyword evidence="10" id="KW-0816">Tricarboxylic acid cycle</keyword>
<dbReference type="GO" id="GO:0009055">
    <property type="term" value="F:electron transfer activity"/>
    <property type="evidence" value="ECO:0007669"/>
    <property type="project" value="InterPro"/>
</dbReference>
<dbReference type="InterPro" id="IPR004489">
    <property type="entry name" value="Succ_DH/fum_Rdtase_Fe-S"/>
</dbReference>
<organism evidence="21 22">
    <name type="scientific">SAR86 cluster bacterium</name>
    <dbReference type="NCBI Taxonomy" id="2030880"/>
    <lineage>
        <taxon>Bacteria</taxon>
        <taxon>Pseudomonadati</taxon>
        <taxon>Pseudomonadota</taxon>
        <taxon>Gammaproteobacteria</taxon>
        <taxon>SAR86 cluster</taxon>
    </lineage>
</organism>
<gene>
    <name evidence="21" type="ORF">DBW98_01380</name>
</gene>
<comment type="cofactor">
    <cofactor evidence="1">
        <name>[3Fe-4S] cluster</name>
        <dbReference type="ChEBI" id="CHEBI:21137"/>
    </cofactor>
</comment>
<evidence type="ECO:0000256" key="19">
    <source>
        <dbReference type="ARBA" id="ARBA00049220"/>
    </source>
</evidence>
<evidence type="ECO:0000256" key="8">
    <source>
        <dbReference type="ARBA" id="ARBA00022448"/>
    </source>
</evidence>
<dbReference type="PROSITE" id="PS00198">
    <property type="entry name" value="4FE4S_FER_1"/>
    <property type="match status" value="1"/>
</dbReference>
<evidence type="ECO:0000256" key="11">
    <source>
        <dbReference type="ARBA" id="ARBA00022714"/>
    </source>
</evidence>
<dbReference type="GO" id="GO:0008177">
    <property type="term" value="F:succinate dehydrogenase (quinone) activity"/>
    <property type="evidence" value="ECO:0007669"/>
    <property type="project" value="UniProtKB-EC"/>
</dbReference>
<proteinExistence type="inferred from homology"/>
<dbReference type="PANTHER" id="PTHR11921:SF29">
    <property type="entry name" value="SUCCINATE DEHYDROGENASE [UBIQUINONE] IRON-SULFUR SUBUNIT, MITOCHONDRIAL"/>
    <property type="match status" value="1"/>
</dbReference>
<dbReference type="NCBIfam" id="TIGR00384">
    <property type="entry name" value="dhsB"/>
    <property type="match status" value="1"/>
</dbReference>
<dbReference type="FunFam" id="1.10.1060.10:FF:000001">
    <property type="entry name" value="Succinate dehydrogenase iron-sulfur subunit SdhB"/>
    <property type="match status" value="1"/>
</dbReference>
<keyword evidence="11" id="KW-0001">2Fe-2S</keyword>
<evidence type="ECO:0000256" key="12">
    <source>
        <dbReference type="ARBA" id="ARBA00022723"/>
    </source>
</evidence>
<comment type="cofactor">
    <cofactor evidence="18">
        <name>[2Fe-2S] cluster</name>
        <dbReference type="ChEBI" id="CHEBI:190135"/>
    </cofactor>
</comment>
<dbReference type="GO" id="GO:0051538">
    <property type="term" value="F:3 iron, 4 sulfur cluster binding"/>
    <property type="evidence" value="ECO:0007669"/>
    <property type="project" value="UniProtKB-KW"/>
</dbReference>
<keyword evidence="13" id="KW-0249">Electron transport</keyword>
<keyword evidence="17" id="KW-0003">3Fe-4S</keyword>
<dbReference type="Pfam" id="PF13085">
    <property type="entry name" value="Fer2_3"/>
    <property type="match status" value="1"/>
</dbReference>
<dbReference type="Proteomes" id="UP000253032">
    <property type="component" value="Unassembled WGS sequence"/>
</dbReference>
<comment type="catalytic activity">
    <reaction evidence="19">
        <text>a quinone + succinate = fumarate + a quinol</text>
        <dbReference type="Rhea" id="RHEA:40523"/>
        <dbReference type="ChEBI" id="CHEBI:24646"/>
        <dbReference type="ChEBI" id="CHEBI:29806"/>
        <dbReference type="ChEBI" id="CHEBI:30031"/>
        <dbReference type="ChEBI" id="CHEBI:132124"/>
        <dbReference type="EC" id="1.3.5.1"/>
    </reaction>
</comment>
<evidence type="ECO:0000256" key="5">
    <source>
        <dbReference type="ARBA" id="ARBA00009433"/>
    </source>
</evidence>
<dbReference type="SUPFAM" id="SSF54292">
    <property type="entry name" value="2Fe-2S ferredoxin-like"/>
    <property type="match status" value="1"/>
</dbReference>
<dbReference type="InterPro" id="IPR012675">
    <property type="entry name" value="Beta-grasp_dom_sf"/>
</dbReference>
<evidence type="ECO:0000313" key="22">
    <source>
        <dbReference type="Proteomes" id="UP000253032"/>
    </source>
</evidence>
<comment type="caution">
    <text evidence="21">The sequence shown here is derived from an EMBL/GenBank/DDBJ whole genome shotgun (WGS) entry which is preliminary data.</text>
</comment>
<evidence type="ECO:0000256" key="2">
    <source>
        <dbReference type="ARBA" id="ARBA00001966"/>
    </source>
</evidence>
<dbReference type="GO" id="GO:0051537">
    <property type="term" value="F:2 iron, 2 sulfur cluster binding"/>
    <property type="evidence" value="ECO:0007669"/>
    <property type="project" value="UniProtKB-KW"/>
</dbReference>
<keyword evidence="14" id="KW-0560">Oxidoreductase</keyword>
<sequence>MSKPMISINIYRYNPETDQFPYMQTFEFEKPKRDIMVLELLNQLKTKDPTISYRRSCREGVCGSDGMNINGKNGLACITPLSSVIKKNKLDLRPLPGLPVVRDLVVDMTEFYAQYEKIKPFLQNDTPVDIGERLQSPEDRDKLDGLYECILCACCSTSCPSFWWNPDKFVGPAALLQAYRFIADSRDTKTAERLQSLSDPFSVYRCHGIMNCVSVCPKGLNPNEAIGEIKSMLLSNKNKKNIITSDKVG</sequence>
<evidence type="ECO:0000313" key="21">
    <source>
        <dbReference type="EMBL" id="RCL39131.1"/>
    </source>
</evidence>
<dbReference type="InterPro" id="IPR017900">
    <property type="entry name" value="4Fe4S_Fe_S_CS"/>
</dbReference>
<comment type="function">
    <text evidence="3">Two distinct, membrane-bound, FAD-containing enzymes are responsible for the catalysis of fumarate and succinate interconversion; the fumarate reductase is used in anaerobic growth, and the succinate dehydrogenase is used in aerobic growth.</text>
</comment>
<keyword evidence="15" id="KW-0408">Iron</keyword>
<comment type="cofactor">
    <cofactor evidence="2">
        <name>[4Fe-4S] cluster</name>
        <dbReference type="ChEBI" id="CHEBI:49883"/>
    </cofactor>
</comment>
<keyword evidence="8" id="KW-0813">Transport</keyword>
<dbReference type="FunFam" id="3.10.20.30:FF:000004">
    <property type="entry name" value="Succinate dehydrogenase iron-sulfur subunit"/>
    <property type="match status" value="1"/>
</dbReference>
<evidence type="ECO:0000256" key="6">
    <source>
        <dbReference type="ARBA" id="ARBA00012792"/>
    </source>
</evidence>
<dbReference type="InterPro" id="IPR050573">
    <property type="entry name" value="SDH/FRD_Iron-Sulfur"/>
</dbReference>
<evidence type="ECO:0000256" key="3">
    <source>
        <dbReference type="ARBA" id="ARBA00002054"/>
    </source>
</evidence>
<dbReference type="Gene3D" id="3.10.20.30">
    <property type="match status" value="1"/>
</dbReference>
<evidence type="ECO:0000256" key="18">
    <source>
        <dbReference type="ARBA" id="ARBA00034078"/>
    </source>
</evidence>
<feature type="domain" description="4Fe-4S ferredoxin-type" evidence="20">
    <location>
        <begin position="139"/>
        <end position="169"/>
    </location>
</feature>
<comment type="pathway">
    <text evidence="4">Carbohydrate metabolism; tricarboxylic acid cycle; fumarate from succinate (bacterial route): step 1/1.</text>
</comment>
<dbReference type="EC" id="1.3.5.1" evidence="6"/>
<keyword evidence="9" id="KW-0004">4Fe-4S</keyword>
<protein>
    <recommendedName>
        <fullName evidence="7">Succinate dehydrogenase iron-sulfur subunit</fullName>
        <ecNumber evidence="6">1.3.5.1</ecNumber>
    </recommendedName>
</protein>
<dbReference type="PANTHER" id="PTHR11921">
    <property type="entry name" value="SUCCINATE DEHYDROGENASE IRON-SULFUR PROTEIN"/>
    <property type="match status" value="1"/>
</dbReference>
<evidence type="ECO:0000256" key="10">
    <source>
        <dbReference type="ARBA" id="ARBA00022532"/>
    </source>
</evidence>
<dbReference type="GO" id="GO:0006099">
    <property type="term" value="P:tricarboxylic acid cycle"/>
    <property type="evidence" value="ECO:0007669"/>
    <property type="project" value="UniProtKB-KW"/>
</dbReference>
<dbReference type="PROSITE" id="PS51379">
    <property type="entry name" value="4FE4S_FER_2"/>
    <property type="match status" value="1"/>
</dbReference>
<name>A0A368BPF8_9GAMM</name>
<dbReference type="EMBL" id="QOPC01000004">
    <property type="protein sequence ID" value="RCL39131.1"/>
    <property type="molecule type" value="Genomic_DNA"/>
</dbReference>
<dbReference type="GO" id="GO:0022904">
    <property type="term" value="P:respiratory electron transport chain"/>
    <property type="evidence" value="ECO:0007669"/>
    <property type="project" value="TreeGrafter"/>
</dbReference>
<dbReference type="NCBIfam" id="NF004616">
    <property type="entry name" value="PRK05950.1"/>
    <property type="match status" value="1"/>
</dbReference>
<dbReference type="InterPro" id="IPR009051">
    <property type="entry name" value="Helical_ferredxn"/>
</dbReference>
<evidence type="ECO:0000256" key="16">
    <source>
        <dbReference type="ARBA" id="ARBA00023014"/>
    </source>
</evidence>
<keyword evidence="16" id="KW-0411">Iron-sulfur</keyword>
<evidence type="ECO:0000259" key="20">
    <source>
        <dbReference type="PROSITE" id="PS51379"/>
    </source>
</evidence>
<evidence type="ECO:0000256" key="1">
    <source>
        <dbReference type="ARBA" id="ARBA00001927"/>
    </source>
</evidence>
<dbReference type="InterPro" id="IPR025192">
    <property type="entry name" value="Succ_DH/fum_Rdtase_N"/>
</dbReference>
<evidence type="ECO:0000256" key="17">
    <source>
        <dbReference type="ARBA" id="ARBA00023291"/>
    </source>
</evidence>
<comment type="similarity">
    <text evidence="5">Belongs to the succinate dehydrogenase/fumarate reductase iron-sulfur protein family.</text>
</comment>
<keyword evidence="12" id="KW-0479">Metal-binding</keyword>
<evidence type="ECO:0000256" key="15">
    <source>
        <dbReference type="ARBA" id="ARBA00023004"/>
    </source>
</evidence>
<accession>A0A368BPF8</accession>
<dbReference type="Gene3D" id="1.10.1060.10">
    <property type="entry name" value="Alpha-helical ferredoxin"/>
    <property type="match status" value="1"/>
</dbReference>
<dbReference type="InterPro" id="IPR036010">
    <property type="entry name" value="2Fe-2S_ferredoxin-like_sf"/>
</dbReference>
<reference evidence="21 22" key="1">
    <citation type="journal article" date="2018" name="Microbiome">
        <title>Fine metagenomic profile of the Mediterranean stratified and mixed water columns revealed by assembly and recruitment.</title>
        <authorList>
            <person name="Haro-Moreno J.M."/>
            <person name="Lopez-Perez M."/>
            <person name="De La Torre J.R."/>
            <person name="Picazo A."/>
            <person name="Camacho A."/>
            <person name="Rodriguez-Valera F."/>
        </authorList>
    </citation>
    <scope>NUCLEOTIDE SEQUENCE [LARGE SCALE GENOMIC DNA]</scope>
    <source>
        <strain evidence="21">MED-G84</strain>
    </source>
</reference>
<evidence type="ECO:0000256" key="14">
    <source>
        <dbReference type="ARBA" id="ARBA00023002"/>
    </source>
</evidence>
<evidence type="ECO:0000256" key="9">
    <source>
        <dbReference type="ARBA" id="ARBA00022485"/>
    </source>
</evidence>
<dbReference type="AlphaFoldDB" id="A0A368BPF8"/>
<dbReference type="SUPFAM" id="SSF46548">
    <property type="entry name" value="alpha-helical ferredoxin"/>
    <property type="match status" value="1"/>
</dbReference>
<dbReference type="InterPro" id="IPR017896">
    <property type="entry name" value="4Fe4S_Fe-S-bd"/>
</dbReference>
<dbReference type="GO" id="GO:0051539">
    <property type="term" value="F:4 iron, 4 sulfur cluster binding"/>
    <property type="evidence" value="ECO:0007669"/>
    <property type="project" value="UniProtKB-KW"/>
</dbReference>
<dbReference type="GO" id="GO:0046872">
    <property type="term" value="F:metal ion binding"/>
    <property type="evidence" value="ECO:0007669"/>
    <property type="project" value="UniProtKB-KW"/>
</dbReference>
<dbReference type="Pfam" id="PF13534">
    <property type="entry name" value="Fer4_17"/>
    <property type="match status" value="1"/>
</dbReference>